<evidence type="ECO:0000256" key="5">
    <source>
        <dbReference type="ARBA" id="ARBA00023002"/>
    </source>
</evidence>
<evidence type="ECO:0000256" key="2">
    <source>
        <dbReference type="ARBA" id="ARBA00022630"/>
    </source>
</evidence>
<dbReference type="Gene3D" id="3.40.109.10">
    <property type="entry name" value="NADH Oxidase"/>
    <property type="match status" value="1"/>
</dbReference>
<dbReference type="EC" id="1.-.-.-" evidence="7"/>
<dbReference type="STRING" id="1777141.AWB80_08257"/>
<name>A0A158E572_9BURK</name>
<evidence type="ECO:0000256" key="1">
    <source>
        <dbReference type="ARBA" id="ARBA00007118"/>
    </source>
</evidence>
<comment type="cofactor">
    <cofactor evidence="8">
        <name>FMN</name>
        <dbReference type="ChEBI" id="CHEBI:58210"/>
    </cofactor>
    <text evidence="8">Binds 1 FMN per subunit.</text>
</comment>
<dbReference type="OrthoDB" id="9804207at2"/>
<gene>
    <name evidence="10" type="ORF">AWB80_08257</name>
</gene>
<reference evidence="10" key="1">
    <citation type="submission" date="2016-01" db="EMBL/GenBank/DDBJ databases">
        <authorList>
            <person name="Peeters C."/>
        </authorList>
    </citation>
    <scope>NUCLEOTIDE SEQUENCE [LARGE SCALE GENOMIC DNA]</scope>
    <source>
        <strain evidence="10">LMG 29323</strain>
    </source>
</reference>
<accession>A0A158E572</accession>
<evidence type="ECO:0000256" key="3">
    <source>
        <dbReference type="ARBA" id="ARBA00022643"/>
    </source>
</evidence>
<keyword evidence="3 7" id="KW-0288">FMN</keyword>
<evidence type="ECO:0000256" key="4">
    <source>
        <dbReference type="ARBA" id="ARBA00022857"/>
    </source>
</evidence>
<feature type="binding site" description="in other chain" evidence="8">
    <location>
        <begin position="36"/>
        <end position="38"/>
    </location>
    <ligand>
        <name>FMN</name>
        <dbReference type="ChEBI" id="CHEBI:58210"/>
        <note>ligand shared between dimeric partners</note>
    </ligand>
</feature>
<keyword evidence="5 7" id="KW-0560">Oxidoreductase</keyword>
<feature type="binding site" description="in other chain" evidence="8">
    <location>
        <begin position="159"/>
        <end position="161"/>
    </location>
    <ligand>
        <name>FMN</name>
        <dbReference type="ChEBI" id="CHEBI:58210"/>
        <note>ligand shared between dimeric partners</note>
    </ligand>
</feature>
<keyword evidence="4 7" id="KW-0521">NADP</keyword>
<dbReference type="InterPro" id="IPR000415">
    <property type="entry name" value="Nitroreductase-like"/>
</dbReference>
<feature type="binding site" evidence="8">
    <location>
        <position position="61"/>
    </location>
    <ligand>
        <name>FMN</name>
        <dbReference type="ChEBI" id="CHEBI:58210"/>
        <note>ligand shared between dimeric partners</note>
    </ligand>
</feature>
<dbReference type="GO" id="GO:0016491">
    <property type="term" value="F:oxidoreductase activity"/>
    <property type="evidence" value="ECO:0007669"/>
    <property type="project" value="UniProtKB-UniRule"/>
</dbReference>
<keyword evidence="2 7" id="KW-0285">Flavoprotein</keyword>
<dbReference type="PIRSF" id="PIRSF000232">
    <property type="entry name" value="YdjA"/>
    <property type="match status" value="1"/>
</dbReference>
<dbReference type="Proteomes" id="UP000054911">
    <property type="component" value="Unassembled WGS sequence"/>
</dbReference>
<evidence type="ECO:0000313" key="10">
    <source>
        <dbReference type="EMBL" id="SAL02022.1"/>
    </source>
</evidence>
<keyword evidence="6 7" id="KW-0520">NAD</keyword>
<dbReference type="InterPro" id="IPR052530">
    <property type="entry name" value="NAD(P)H_nitroreductase"/>
</dbReference>
<sequence>MNTVLFPEDTQQKHSTTAIDAAKCDGHTVLQSLLTRQSHWPLIEPAPNDDELSLIVDAALRAPDHGRLRPWRFVVVRGDARDALGQVLVDVARAREPDEPPQTHEHRRHRAHAAPMIIALGAAISAESHIPEIEQLLSVGAATMNMLNAIHALGYGGFWATGQDAYDATLRSALGFQSSERLLGFLFVGTPGSAPKRIKRPEHGVHLREWTGIEA</sequence>
<dbReference type="PANTHER" id="PTHR43821:SF1">
    <property type="entry name" value="NAD(P)H NITROREDUCTASE YDJA-RELATED"/>
    <property type="match status" value="1"/>
</dbReference>
<comment type="similarity">
    <text evidence="1 7">Belongs to the nitroreductase family.</text>
</comment>
<evidence type="ECO:0000313" key="11">
    <source>
        <dbReference type="Proteomes" id="UP000054911"/>
    </source>
</evidence>
<keyword evidence="11" id="KW-1185">Reference proteome</keyword>
<evidence type="ECO:0000256" key="7">
    <source>
        <dbReference type="PIRNR" id="PIRNR000232"/>
    </source>
</evidence>
<dbReference type="InterPro" id="IPR026021">
    <property type="entry name" value="YdjA-like"/>
</dbReference>
<dbReference type="InterPro" id="IPR029479">
    <property type="entry name" value="Nitroreductase"/>
</dbReference>
<dbReference type="PANTHER" id="PTHR43821">
    <property type="entry name" value="NAD(P)H NITROREDUCTASE YDJA-RELATED"/>
    <property type="match status" value="1"/>
</dbReference>
<dbReference type="Pfam" id="PF00881">
    <property type="entry name" value="Nitroreductase"/>
    <property type="match status" value="1"/>
</dbReference>
<proteinExistence type="inferred from homology"/>
<evidence type="ECO:0000256" key="8">
    <source>
        <dbReference type="PIRSR" id="PIRSR000232-1"/>
    </source>
</evidence>
<feature type="domain" description="Nitroreductase" evidence="9">
    <location>
        <begin position="45"/>
        <end position="189"/>
    </location>
</feature>
<evidence type="ECO:0000256" key="6">
    <source>
        <dbReference type="ARBA" id="ARBA00023027"/>
    </source>
</evidence>
<dbReference type="RefSeq" id="WP_087132063.1">
    <property type="nucleotide sequence ID" value="NZ_FCOE02000073.1"/>
</dbReference>
<organism evidence="10 11">
    <name type="scientific">Caballeronia pedi</name>
    <dbReference type="NCBI Taxonomy" id="1777141"/>
    <lineage>
        <taxon>Bacteria</taxon>
        <taxon>Pseudomonadati</taxon>
        <taxon>Pseudomonadota</taxon>
        <taxon>Betaproteobacteria</taxon>
        <taxon>Burkholderiales</taxon>
        <taxon>Burkholderiaceae</taxon>
        <taxon>Caballeronia</taxon>
    </lineage>
</organism>
<evidence type="ECO:0000259" key="9">
    <source>
        <dbReference type="Pfam" id="PF00881"/>
    </source>
</evidence>
<comment type="caution">
    <text evidence="10">The sequence shown here is derived from an EMBL/GenBank/DDBJ whole genome shotgun (WGS) entry which is preliminary data.</text>
</comment>
<dbReference type="SUPFAM" id="SSF55469">
    <property type="entry name" value="FMN-dependent nitroreductase-like"/>
    <property type="match status" value="1"/>
</dbReference>
<protein>
    <recommendedName>
        <fullName evidence="7">Putative NAD(P)H nitroreductase</fullName>
        <ecNumber evidence="7">1.-.-.-</ecNumber>
    </recommendedName>
</protein>
<dbReference type="CDD" id="cd02135">
    <property type="entry name" value="YdjA-like"/>
    <property type="match status" value="1"/>
</dbReference>
<dbReference type="EMBL" id="FCOE02000073">
    <property type="protein sequence ID" value="SAL02022.1"/>
    <property type="molecule type" value="Genomic_DNA"/>
</dbReference>
<feature type="binding site" evidence="8">
    <location>
        <position position="65"/>
    </location>
    <ligand>
        <name>FMN</name>
        <dbReference type="ChEBI" id="CHEBI:58210"/>
        <note>ligand shared between dimeric partners</note>
    </ligand>
</feature>
<dbReference type="AlphaFoldDB" id="A0A158E572"/>